<evidence type="ECO:0000259" key="10">
    <source>
        <dbReference type="Pfam" id="PF02463"/>
    </source>
</evidence>
<dbReference type="RefSeq" id="WP_024495191.1">
    <property type="nucleotide sequence ID" value="NZ_AWGA01000006.1"/>
</dbReference>
<dbReference type="InterPro" id="IPR027417">
    <property type="entry name" value="P-loop_NTPase"/>
</dbReference>
<dbReference type="InterPro" id="IPR003395">
    <property type="entry name" value="RecF/RecN/SMC_N"/>
</dbReference>
<comment type="similarity">
    <text evidence="2 9">Belongs to the RecN family.</text>
</comment>
<dbReference type="PANTHER" id="PTHR11059:SF0">
    <property type="entry name" value="DNA REPAIR PROTEIN RECN"/>
    <property type="match status" value="1"/>
</dbReference>
<evidence type="ECO:0000256" key="2">
    <source>
        <dbReference type="ARBA" id="ARBA00009441"/>
    </source>
</evidence>
<dbReference type="FunFam" id="3.40.50.300:FF:000356">
    <property type="entry name" value="DNA repair protein RecN"/>
    <property type="match status" value="1"/>
</dbReference>
<evidence type="ECO:0000256" key="5">
    <source>
        <dbReference type="ARBA" id="ARBA00022763"/>
    </source>
</evidence>
<dbReference type="GO" id="GO:0009432">
    <property type="term" value="P:SOS response"/>
    <property type="evidence" value="ECO:0007669"/>
    <property type="project" value="TreeGrafter"/>
</dbReference>
<keyword evidence="7 9" id="KW-0234">DNA repair</keyword>
<dbReference type="NCBIfam" id="TIGR00634">
    <property type="entry name" value="recN"/>
    <property type="match status" value="1"/>
</dbReference>
<evidence type="ECO:0000256" key="6">
    <source>
        <dbReference type="ARBA" id="ARBA00022840"/>
    </source>
</evidence>
<dbReference type="GO" id="GO:0005524">
    <property type="term" value="F:ATP binding"/>
    <property type="evidence" value="ECO:0007669"/>
    <property type="project" value="UniProtKB-KW"/>
</dbReference>
<dbReference type="NCBIfam" id="NF008121">
    <property type="entry name" value="PRK10869.1"/>
    <property type="match status" value="1"/>
</dbReference>
<evidence type="ECO:0000313" key="12">
    <source>
        <dbReference type="Proteomes" id="UP000506160"/>
    </source>
</evidence>
<keyword evidence="6" id="KW-0067">ATP-binding</keyword>
<protein>
    <recommendedName>
        <fullName evidence="3 9">DNA repair protein RecN</fullName>
    </recommendedName>
    <alternativeName>
        <fullName evidence="8 9">Recombination protein N</fullName>
    </alternativeName>
</protein>
<keyword evidence="5 9" id="KW-0227">DNA damage</keyword>
<dbReference type="PANTHER" id="PTHR11059">
    <property type="entry name" value="DNA REPAIR PROTEIN RECN"/>
    <property type="match status" value="1"/>
</dbReference>
<comment type="function">
    <text evidence="1 9">May be involved in recombinational repair of damaged DNA.</text>
</comment>
<feature type="domain" description="RecF/RecN/SMC N-terminal" evidence="10">
    <location>
        <begin position="1"/>
        <end position="509"/>
    </location>
</feature>
<name>A0AB94IF83_9GAMM</name>
<dbReference type="CDD" id="cd03241">
    <property type="entry name" value="ABC_RecN"/>
    <property type="match status" value="2"/>
</dbReference>
<evidence type="ECO:0000256" key="1">
    <source>
        <dbReference type="ARBA" id="ARBA00003618"/>
    </source>
</evidence>
<gene>
    <name evidence="11" type="primary">recN</name>
    <name evidence="11" type="ORF">O970_00245</name>
</gene>
<dbReference type="GO" id="GO:0006310">
    <property type="term" value="P:DNA recombination"/>
    <property type="evidence" value="ECO:0007669"/>
    <property type="project" value="InterPro"/>
</dbReference>
<proteinExistence type="inferred from homology"/>
<dbReference type="Proteomes" id="UP000506160">
    <property type="component" value="Unassembled WGS sequence"/>
</dbReference>
<keyword evidence="4" id="KW-0547">Nucleotide-binding</keyword>
<dbReference type="PIRSF" id="PIRSF003128">
    <property type="entry name" value="RecN"/>
    <property type="match status" value="1"/>
</dbReference>
<evidence type="ECO:0000256" key="9">
    <source>
        <dbReference type="PIRNR" id="PIRNR003128"/>
    </source>
</evidence>
<dbReference type="Gene3D" id="3.40.50.300">
    <property type="entry name" value="P-loop containing nucleotide triphosphate hydrolases"/>
    <property type="match status" value="2"/>
</dbReference>
<sequence length="556" mass="62371">MITQLTINNFAIVDKLTIEFAQGMTAITGETGAGKSIAIDALGLCLGLRADSTVVRFGAERADITAHFLLNDTPTASAWLRENQLNDGNECILRRVINSDGRSRAFINGSAVPIAQLRELGQKLIQIHGQHEHQLLMKSEHQQALLNHYMGETSLLRDMRLQYQRWKAACQTFALHEKQRQERESYLQLLQYQLKELNEFAPQEGEFEKIDEEYRRLSNSEQLITLSQQTAMLLAEQDEYNVLSTLNQAKNRVQDLIALDPHFVDVFTMLDEAAIQIAEASHELRHYAENRELDPAYIAALEKRLSKQIALARKHNIAPQQLPAFYQEKLAELSNYQHFDQQSSQLQMNIDTSYQQALILAKKLHEKRIKTAKTLAKAITQSMRELSMTHGQFNIDIVYDEQNLHEDGGDSVIFMVTTNPGQPLQPIAKIASGGELSRIALAIQVLTAKKIEMPVLIFDEIDVGISGPTAAKVGNLLRELGQSTQVITVTHLPQVAGNANQHFFVAKHSDDQQTTTTMCPLDKEGRVAELARLLGGNKITDNTLANAKELFVDIAF</sequence>
<dbReference type="InterPro" id="IPR004604">
    <property type="entry name" value="DNA_recomb/repair_RecN"/>
</dbReference>
<reference evidence="11 12" key="1">
    <citation type="journal article" date="2014" name="Appl. Environ. Microbiol.">
        <title>Genomic features of a bumble bee symbiont reflect its host environment.</title>
        <authorList>
            <person name="Martinson V.G."/>
            <person name="Magoc T."/>
            <person name="Koch H."/>
            <person name="Salzberg S.L."/>
            <person name="Moran N.A."/>
        </authorList>
    </citation>
    <scope>NUCLEOTIDE SEQUENCE [LARGE SCALE GENOMIC DNA]</scope>
    <source>
        <strain evidence="11 12">Bimp</strain>
    </source>
</reference>
<comment type="caution">
    <text evidence="11">The sequence shown here is derived from an EMBL/GenBank/DDBJ whole genome shotgun (WGS) entry which is preliminary data.</text>
</comment>
<accession>A0AB94IF83</accession>
<dbReference type="GO" id="GO:0043590">
    <property type="term" value="C:bacterial nucleoid"/>
    <property type="evidence" value="ECO:0007669"/>
    <property type="project" value="TreeGrafter"/>
</dbReference>
<keyword evidence="12" id="KW-1185">Reference proteome</keyword>
<evidence type="ECO:0000313" key="11">
    <source>
        <dbReference type="EMBL" id="TEA28171.1"/>
    </source>
</evidence>
<evidence type="ECO:0000256" key="3">
    <source>
        <dbReference type="ARBA" id="ARBA00021315"/>
    </source>
</evidence>
<dbReference type="AlphaFoldDB" id="A0AB94IF83"/>
<dbReference type="EMBL" id="AWGA01000006">
    <property type="protein sequence ID" value="TEA28171.1"/>
    <property type="molecule type" value="Genomic_DNA"/>
</dbReference>
<dbReference type="GO" id="GO:0006281">
    <property type="term" value="P:DNA repair"/>
    <property type="evidence" value="ECO:0007669"/>
    <property type="project" value="UniProtKB-KW"/>
</dbReference>
<dbReference type="SUPFAM" id="SSF52540">
    <property type="entry name" value="P-loop containing nucleoside triphosphate hydrolases"/>
    <property type="match status" value="1"/>
</dbReference>
<evidence type="ECO:0000256" key="7">
    <source>
        <dbReference type="ARBA" id="ARBA00023204"/>
    </source>
</evidence>
<evidence type="ECO:0000256" key="8">
    <source>
        <dbReference type="ARBA" id="ARBA00033408"/>
    </source>
</evidence>
<dbReference type="FunFam" id="3.40.50.300:FF:000319">
    <property type="entry name" value="DNA repair protein RecN"/>
    <property type="match status" value="1"/>
</dbReference>
<organism evidence="11 12">
    <name type="scientific">Candidatus Schmidhempelia bombi str. Bimp</name>
    <dbReference type="NCBI Taxonomy" id="1387197"/>
    <lineage>
        <taxon>Bacteria</taxon>
        <taxon>Pseudomonadati</taxon>
        <taxon>Pseudomonadota</taxon>
        <taxon>Gammaproteobacteria</taxon>
        <taxon>Orbales</taxon>
        <taxon>Orbaceae</taxon>
        <taxon>Candidatus Schmidhempelia</taxon>
    </lineage>
</organism>
<evidence type="ECO:0000256" key="4">
    <source>
        <dbReference type="ARBA" id="ARBA00022741"/>
    </source>
</evidence>
<dbReference type="Pfam" id="PF02463">
    <property type="entry name" value="SMC_N"/>
    <property type="match status" value="1"/>
</dbReference>